<name>A0A4Q9GCL9_9HYPH</name>
<dbReference type="EMBL" id="SIUB01000011">
    <property type="protein sequence ID" value="TBN47268.1"/>
    <property type="molecule type" value="Genomic_DNA"/>
</dbReference>
<organism evidence="2 3">
    <name type="scientific">Hansschlegelia quercus</name>
    <dbReference type="NCBI Taxonomy" id="2528245"/>
    <lineage>
        <taxon>Bacteria</taxon>
        <taxon>Pseudomonadati</taxon>
        <taxon>Pseudomonadota</taxon>
        <taxon>Alphaproteobacteria</taxon>
        <taxon>Hyphomicrobiales</taxon>
        <taxon>Methylopilaceae</taxon>
        <taxon>Hansschlegelia</taxon>
    </lineage>
</organism>
<dbReference type="AlphaFoldDB" id="A0A4Q9GCL9"/>
<proteinExistence type="predicted"/>
<sequence>MKDEFSELYLRGGWKRGGGETASGAGSTLAYTQQIRAELPKLFEKLGIKTILDAPCGDFNWFAHVKLDGVNYIGMDIVSEMVAENQRRYGSSEKRFVQGDASSTPLPKVDLMFCRDLMRHIKFEASLNVLRNFLRSGIPYLLATSYVVRRNREIEGNFGSRPINLRLDPFYLPEPQERIYDSIEGFKERYLCLWTRVDVERALQTGAVAVDERAASGERTLDDLKIEIEALRSKRVADLNGNRDETSVILDTVSALVKAIEGELKA</sequence>
<evidence type="ECO:0000259" key="1">
    <source>
        <dbReference type="Pfam" id="PF13649"/>
    </source>
</evidence>
<dbReference type="Gene3D" id="3.40.50.150">
    <property type="entry name" value="Vaccinia Virus protein VP39"/>
    <property type="match status" value="1"/>
</dbReference>
<protein>
    <submittedName>
        <fullName evidence="2">Class I SAM-dependent methyltransferase</fullName>
    </submittedName>
</protein>
<dbReference type="GO" id="GO:0032259">
    <property type="term" value="P:methylation"/>
    <property type="evidence" value="ECO:0007669"/>
    <property type="project" value="UniProtKB-KW"/>
</dbReference>
<dbReference type="GO" id="GO:0008168">
    <property type="term" value="F:methyltransferase activity"/>
    <property type="evidence" value="ECO:0007669"/>
    <property type="project" value="UniProtKB-KW"/>
</dbReference>
<evidence type="ECO:0000313" key="2">
    <source>
        <dbReference type="EMBL" id="TBN47268.1"/>
    </source>
</evidence>
<feature type="domain" description="Methyltransferase" evidence="1">
    <location>
        <begin position="51"/>
        <end position="135"/>
    </location>
</feature>
<dbReference type="SUPFAM" id="SSF53335">
    <property type="entry name" value="S-adenosyl-L-methionine-dependent methyltransferases"/>
    <property type="match status" value="1"/>
</dbReference>
<reference evidence="2 3" key="1">
    <citation type="submission" date="2019-02" db="EMBL/GenBank/DDBJ databases">
        <title>Hansschlegelia quercus sp. nov., a novel methylotrophic bacterium from buds of oak (Quercus robur L.).</title>
        <authorList>
            <person name="Agafonova N.V."/>
            <person name="Kaparullina E.N."/>
            <person name="Grouzdev D.S."/>
            <person name="Doronina N.V."/>
        </authorList>
    </citation>
    <scope>NUCLEOTIDE SEQUENCE [LARGE SCALE GENOMIC DNA]</scope>
    <source>
        <strain evidence="2 3">Dub</strain>
    </source>
</reference>
<evidence type="ECO:0000313" key="3">
    <source>
        <dbReference type="Proteomes" id="UP000291613"/>
    </source>
</evidence>
<dbReference type="OrthoDB" id="20930at2"/>
<dbReference type="RefSeq" id="WP_131004604.1">
    <property type="nucleotide sequence ID" value="NZ_JBHSZR010000010.1"/>
</dbReference>
<dbReference type="Pfam" id="PF13649">
    <property type="entry name" value="Methyltransf_25"/>
    <property type="match status" value="1"/>
</dbReference>
<dbReference type="InterPro" id="IPR041698">
    <property type="entry name" value="Methyltransf_25"/>
</dbReference>
<dbReference type="InterPro" id="IPR029063">
    <property type="entry name" value="SAM-dependent_MTases_sf"/>
</dbReference>
<keyword evidence="3" id="KW-1185">Reference proteome</keyword>
<comment type="caution">
    <text evidence="2">The sequence shown here is derived from an EMBL/GenBank/DDBJ whole genome shotgun (WGS) entry which is preliminary data.</text>
</comment>
<gene>
    <name evidence="2" type="ORF">EYR15_16125</name>
</gene>
<dbReference type="Proteomes" id="UP000291613">
    <property type="component" value="Unassembled WGS sequence"/>
</dbReference>
<keyword evidence="2" id="KW-0808">Transferase</keyword>
<keyword evidence="2" id="KW-0489">Methyltransferase</keyword>
<accession>A0A4Q9GCL9</accession>